<dbReference type="EMBL" id="AWET01000050">
    <property type="protein sequence ID" value="ERJ98125.1"/>
    <property type="molecule type" value="Genomic_DNA"/>
</dbReference>
<comment type="caution">
    <text evidence="1">The sequence shown here is derived from an EMBL/GenBank/DDBJ whole genome shotgun (WGS) entry which is preliminary data.</text>
</comment>
<reference evidence="1 2" key="1">
    <citation type="submission" date="2013-08" db="EMBL/GenBank/DDBJ databases">
        <authorList>
            <person name="Durkin A.S."/>
            <person name="Haft D.R."/>
            <person name="McCorrison J."/>
            <person name="Torralba M."/>
            <person name="Gillis M."/>
            <person name="Haft D.H."/>
            <person name="Methe B."/>
            <person name="Sutton G."/>
            <person name="Nelson K.E."/>
        </authorList>
    </citation>
    <scope>NUCLEOTIDE SEQUENCE [LARGE SCALE GENOMIC DNA]</scope>
    <source>
        <strain evidence="1 2">F0068</strain>
    </source>
</reference>
<sequence length="78" mass="9280">MLNFENMERKVYRVRTQYVFEGVFEVVATNREEAERKILEDCGMVMGRGVHTILSDEQINWAFETHPEERIIETIEKS</sequence>
<dbReference type="Proteomes" id="UP000016600">
    <property type="component" value="Unassembled WGS sequence"/>
</dbReference>
<name>U2L1A6_9BACT</name>
<dbReference type="PATRIC" id="fig|1081904.3.peg.2230"/>
<organism evidence="1 2">
    <name type="scientific">Hoylesella pleuritidis F0068</name>
    <dbReference type="NCBI Taxonomy" id="1081904"/>
    <lineage>
        <taxon>Bacteria</taxon>
        <taxon>Pseudomonadati</taxon>
        <taxon>Bacteroidota</taxon>
        <taxon>Bacteroidia</taxon>
        <taxon>Bacteroidales</taxon>
        <taxon>Prevotellaceae</taxon>
        <taxon>Hoylesella</taxon>
    </lineage>
</organism>
<keyword evidence="2" id="KW-1185">Reference proteome</keyword>
<gene>
    <name evidence="1" type="ORF">HMPREF1218_1961</name>
</gene>
<protein>
    <submittedName>
        <fullName evidence="1">Uncharacterized protein</fullName>
    </submittedName>
</protein>
<dbReference type="AlphaFoldDB" id="U2L1A6"/>
<accession>U2L1A6</accession>
<proteinExistence type="predicted"/>
<evidence type="ECO:0000313" key="1">
    <source>
        <dbReference type="EMBL" id="ERJ98125.1"/>
    </source>
</evidence>
<evidence type="ECO:0000313" key="2">
    <source>
        <dbReference type="Proteomes" id="UP000016600"/>
    </source>
</evidence>